<dbReference type="GO" id="GO:0016491">
    <property type="term" value="F:oxidoreductase activity"/>
    <property type="evidence" value="ECO:0007669"/>
    <property type="project" value="UniProtKB-KW"/>
</dbReference>
<dbReference type="KEGG" id="rub:GBA63_05600"/>
<organism evidence="2 3">
    <name type="scientific">Rubrobacter tropicus</name>
    <dbReference type="NCBI Taxonomy" id="2653851"/>
    <lineage>
        <taxon>Bacteria</taxon>
        <taxon>Bacillati</taxon>
        <taxon>Actinomycetota</taxon>
        <taxon>Rubrobacteria</taxon>
        <taxon>Rubrobacterales</taxon>
        <taxon>Rubrobacteraceae</taxon>
        <taxon>Rubrobacter</taxon>
    </lineage>
</organism>
<dbReference type="Gene3D" id="3.30.43.10">
    <property type="entry name" value="Uridine Diphospho-n-acetylenolpyruvylglucosamine Reductase, domain 2"/>
    <property type="match status" value="1"/>
</dbReference>
<proteinExistence type="predicted"/>
<dbReference type="Proteomes" id="UP000501452">
    <property type="component" value="Chromosome"/>
</dbReference>
<evidence type="ECO:0000313" key="2">
    <source>
        <dbReference type="EMBL" id="QIN82178.1"/>
    </source>
</evidence>
<dbReference type="EMBL" id="CP045119">
    <property type="protein sequence ID" value="QIN82178.1"/>
    <property type="molecule type" value="Genomic_DNA"/>
</dbReference>
<reference evidence="2 3" key="1">
    <citation type="submission" date="2019-10" db="EMBL/GenBank/DDBJ databases">
        <title>Rubrobacter sp nov SCSIO 52090 isolated from a deep-sea sediment in the South China Sea.</title>
        <authorList>
            <person name="Chen R.W."/>
        </authorList>
    </citation>
    <scope>NUCLEOTIDE SEQUENCE [LARGE SCALE GENOMIC DNA]</scope>
    <source>
        <strain evidence="2 3">SCSIO 52909</strain>
    </source>
</reference>
<dbReference type="RefSeq" id="WP_166174256.1">
    <property type="nucleotide sequence ID" value="NZ_CP045119.1"/>
</dbReference>
<evidence type="ECO:0000313" key="3">
    <source>
        <dbReference type="Proteomes" id="UP000501452"/>
    </source>
</evidence>
<keyword evidence="1" id="KW-0560">Oxidoreductase</keyword>
<dbReference type="InterPro" id="IPR016167">
    <property type="entry name" value="FAD-bd_PCMH_sub1"/>
</dbReference>
<sequence length="121" mass="12857">MAGPAVVTLTGSDAEIEDTFVEWFGTGLWGGTIQPRDAGYEGTRRVWVGLIDKRPALVACRTGVAEAVDSVDFARGNDILLAALGGHSFDGNAGAYILLGIEANWEGPSERRFYQNSKPAA</sequence>
<gene>
    <name evidence="2" type="ORF">GBA63_05600</name>
</gene>
<accession>A0A6G8Q6X4</accession>
<dbReference type="AlphaFoldDB" id="A0A6G8Q6X4"/>
<evidence type="ECO:0000256" key="1">
    <source>
        <dbReference type="ARBA" id="ARBA00023002"/>
    </source>
</evidence>
<protein>
    <submittedName>
        <fullName evidence="2">Uncharacterized protein</fullName>
    </submittedName>
</protein>
<keyword evidence="3" id="KW-1185">Reference proteome</keyword>
<name>A0A6G8Q6X4_9ACTN</name>